<dbReference type="Proteomes" id="UP001161391">
    <property type="component" value="Unassembled WGS sequence"/>
</dbReference>
<gene>
    <name evidence="1" type="ORF">GCM10007853_24860</name>
</gene>
<reference evidence="1" key="2">
    <citation type="submission" date="2023-01" db="EMBL/GenBank/DDBJ databases">
        <title>Draft genome sequence of Algimonas ampicilliniresistens strain NBRC 108219.</title>
        <authorList>
            <person name="Sun Q."/>
            <person name="Mori K."/>
        </authorList>
    </citation>
    <scope>NUCLEOTIDE SEQUENCE</scope>
    <source>
        <strain evidence="1">NBRC 108219</strain>
    </source>
</reference>
<dbReference type="EMBL" id="BSNK01000002">
    <property type="protein sequence ID" value="GLQ24612.1"/>
    <property type="molecule type" value="Genomic_DNA"/>
</dbReference>
<organism evidence="1 2">
    <name type="scientific">Algimonas ampicilliniresistens</name>
    <dbReference type="NCBI Taxonomy" id="1298735"/>
    <lineage>
        <taxon>Bacteria</taxon>
        <taxon>Pseudomonadati</taxon>
        <taxon>Pseudomonadota</taxon>
        <taxon>Alphaproteobacteria</taxon>
        <taxon>Maricaulales</taxon>
        <taxon>Robiginitomaculaceae</taxon>
        <taxon>Algimonas</taxon>
    </lineage>
</organism>
<protein>
    <recommendedName>
        <fullName evidence="3">ParB/Sulfiredoxin domain-containing protein</fullName>
    </recommendedName>
</protein>
<dbReference type="SUPFAM" id="SSF110849">
    <property type="entry name" value="ParB/Sulfiredoxin"/>
    <property type="match status" value="1"/>
</dbReference>
<reference evidence="1" key="1">
    <citation type="journal article" date="2014" name="Int. J. Syst. Evol. Microbiol.">
        <title>Complete genome of a new Firmicutes species belonging to the dominant human colonic microbiota ('Ruminococcus bicirculans') reveals two chromosomes and a selective capacity to utilize plant glucans.</title>
        <authorList>
            <consortium name="NISC Comparative Sequencing Program"/>
            <person name="Wegmann U."/>
            <person name="Louis P."/>
            <person name="Goesmann A."/>
            <person name="Henrissat B."/>
            <person name="Duncan S.H."/>
            <person name="Flint H.J."/>
        </authorList>
    </citation>
    <scope>NUCLEOTIDE SEQUENCE</scope>
    <source>
        <strain evidence="1">NBRC 108219</strain>
    </source>
</reference>
<sequence length="203" mass="23016">MSTKAQTYIPRHASLDEFDLIRGQVLLGRRLRDIQILENSIARFGLLSPLIALKKSKRLTVIDGRKRLTAIRRLEFQGRLPSSLSRLPYFFAHETEKTEPIASALLSNSSLFDAVQAEFQRGTSTGTIADRFQISRQCVRDILSLSRLSPMVRMAFFDRSIDLPQTRAYAAIPSPYEQDICLMRLGKGATPKQILNENRLSHP</sequence>
<keyword evidence="2" id="KW-1185">Reference proteome</keyword>
<evidence type="ECO:0000313" key="1">
    <source>
        <dbReference type="EMBL" id="GLQ24612.1"/>
    </source>
</evidence>
<evidence type="ECO:0008006" key="3">
    <source>
        <dbReference type="Google" id="ProtNLM"/>
    </source>
</evidence>
<evidence type="ECO:0000313" key="2">
    <source>
        <dbReference type="Proteomes" id="UP001161391"/>
    </source>
</evidence>
<name>A0ABQ5VC01_9PROT</name>
<dbReference type="InterPro" id="IPR050336">
    <property type="entry name" value="Chromosome_partition/occlusion"/>
</dbReference>
<comment type="caution">
    <text evidence="1">The sequence shown here is derived from an EMBL/GenBank/DDBJ whole genome shotgun (WGS) entry which is preliminary data.</text>
</comment>
<proteinExistence type="predicted"/>
<dbReference type="PANTHER" id="PTHR33375">
    <property type="entry name" value="CHROMOSOME-PARTITIONING PROTEIN PARB-RELATED"/>
    <property type="match status" value="1"/>
</dbReference>
<dbReference type="InterPro" id="IPR036086">
    <property type="entry name" value="ParB/Sulfiredoxin_sf"/>
</dbReference>
<dbReference type="PANTHER" id="PTHR33375:SF7">
    <property type="entry name" value="CHROMOSOME 2-PARTITIONING PROTEIN PARB-RELATED"/>
    <property type="match status" value="1"/>
</dbReference>
<dbReference type="Gene3D" id="3.90.1530.30">
    <property type="match status" value="1"/>
</dbReference>
<dbReference type="SUPFAM" id="SSF109709">
    <property type="entry name" value="KorB DNA-binding domain-like"/>
    <property type="match status" value="1"/>
</dbReference>
<accession>A0ABQ5VC01</accession>